<accession>A0A4S8LFK0</accession>
<keyword evidence="3" id="KW-1185">Reference proteome</keyword>
<proteinExistence type="predicted"/>
<dbReference type="Proteomes" id="UP000297245">
    <property type="component" value="Unassembled WGS sequence"/>
</dbReference>
<feature type="compositionally biased region" description="Low complexity" evidence="1">
    <location>
        <begin position="448"/>
        <end position="492"/>
    </location>
</feature>
<evidence type="ECO:0000256" key="1">
    <source>
        <dbReference type="SAM" id="MobiDB-lite"/>
    </source>
</evidence>
<dbReference type="AlphaFoldDB" id="A0A4S8LFK0"/>
<sequence>MPDKKLSKRKSKAGASTKRAKSPKNPIPHKSRRVIVSDDDGSEPSTDADNEDTDDGRKKRPKLFSITDRLKGNKRPRTRDLVESYPNKRLGLDGFKNRARWLATCHSPSIPWLNVLAAGLERDGVIEEESMGKVTGDEKQRDELLHIYDLLRDDLPDFQEDIEAVIEDGSIGCLMNESGGDAISQDIRKMKDAILPWLSDVLGRGLDPPIEPNVDKYKTRRFNHPDLARLLCTPIKLPIFDKDPDAFCQQARENDLDDGPITAGHFPAMFYSDLGQQASEGVEFVFENLLYGWLVILTWVFLFLGESNAAQFRINMPGLRDNISDTQKFKVKKCGKAYRNGLTSVTYRTMAYATFILRHTMSASDDRRIEEGGVIKQDAFDAVVALFEDEQFMDEEWIEQLMRDWQAQIDWMLPSEKKPQLMDEDDKDSSLNQVAQAVKMKKERRAAKAAAKASSTVSASDPPSTSSSDTSAPVSGSTPASADQSALASASDPTSTPLANSSAPAVELEKH</sequence>
<feature type="compositionally biased region" description="Polar residues" evidence="1">
    <location>
        <begin position="493"/>
        <end position="503"/>
    </location>
</feature>
<gene>
    <name evidence="2" type="ORF">K435DRAFT_867169</name>
</gene>
<protein>
    <submittedName>
        <fullName evidence="2">Uncharacterized protein</fullName>
    </submittedName>
</protein>
<dbReference type="OrthoDB" id="3059875at2759"/>
<evidence type="ECO:0000313" key="2">
    <source>
        <dbReference type="EMBL" id="THU87560.1"/>
    </source>
</evidence>
<feature type="compositionally biased region" description="Acidic residues" evidence="1">
    <location>
        <begin position="37"/>
        <end position="54"/>
    </location>
</feature>
<feature type="region of interest" description="Disordered" evidence="1">
    <location>
        <begin position="437"/>
        <end position="511"/>
    </location>
</feature>
<feature type="region of interest" description="Disordered" evidence="1">
    <location>
        <begin position="1"/>
        <end position="63"/>
    </location>
</feature>
<dbReference type="InterPro" id="IPR046521">
    <property type="entry name" value="DUF6698"/>
</dbReference>
<organism evidence="2 3">
    <name type="scientific">Dendrothele bispora (strain CBS 962.96)</name>
    <dbReference type="NCBI Taxonomy" id="1314807"/>
    <lineage>
        <taxon>Eukaryota</taxon>
        <taxon>Fungi</taxon>
        <taxon>Dikarya</taxon>
        <taxon>Basidiomycota</taxon>
        <taxon>Agaricomycotina</taxon>
        <taxon>Agaricomycetes</taxon>
        <taxon>Agaricomycetidae</taxon>
        <taxon>Agaricales</taxon>
        <taxon>Agaricales incertae sedis</taxon>
        <taxon>Dendrothele</taxon>
    </lineage>
</organism>
<name>A0A4S8LFK0_DENBC</name>
<reference evidence="2 3" key="1">
    <citation type="journal article" date="2019" name="Nat. Ecol. Evol.">
        <title>Megaphylogeny resolves global patterns of mushroom evolution.</title>
        <authorList>
            <person name="Varga T."/>
            <person name="Krizsan K."/>
            <person name="Foldi C."/>
            <person name="Dima B."/>
            <person name="Sanchez-Garcia M."/>
            <person name="Sanchez-Ramirez S."/>
            <person name="Szollosi G.J."/>
            <person name="Szarkandi J.G."/>
            <person name="Papp V."/>
            <person name="Albert L."/>
            <person name="Andreopoulos W."/>
            <person name="Angelini C."/>
            <person name="Antonin V."/>
            <person name="Barry K.W."/>
            <person name="Bougher N.L."/>
            <person name="Buchanan P."/>
            <person name="Buyck B."/>
            <person name="Bense V."/>
            <person name="Catcheside P."/>
            <person name="Chovatia M."/>
            <person name="Cooper J."/>
            <person name="Damon W."/>
            <person name="Desjardin D."/>
            <person name="Finy P."/>
            <person name="Geml J."/>
            <person name="Haridas S."/>
            <person name="Hughes K."/>
            <person name="Justo A."/>
            <person name="Karasinski D."/>
            <person name="Kautmanova I."/>
            <person name="Kiss B."/>
            <person name="Kocsube S."/>
            <person name="Kotiranta H."/>
            <person name="LaButti K.M."/>
            <person name="Lechner B.E."/>
            <person name="Liimatainen K."/>
            <person name="Lipzen A."/>
            <person name="Lukacs Z."/>
            <person name="Mihaltcheva S."/>
            <person name="Morgado L.N."/>
            <person name="Niskanen T."/>
            <person name="Noordeloos M.E."/>
            <person name="Ohm R.A."/>
            <person name="Ortiz-Santana B."/>
            <person name="Ovrebo C."/>
            <person name="Racz N."/>
            <person name="Riley R."/>
            <person name="Savchenko A."/>
            <person name="Shiryaev A."/>
            <person name="Soop K."/>
            <person name="Spirin V."/>
            <person name="Szebenyi C."/>
            <person name="Tomsovsky M."/>
            <person name="Tulloss R.E."/>
            <person name="Uehling J."/>
            <person name="Grigoriev I.V."/>
            <person name="Vagvolgyi C."/>
            <person name="Papp T."/>
            <person name="Martin F.M."/>
            <person name="Miettinen O."/>
            <person name="Hibbett D.S."/>
            <person name="Nagy L.G."/>
        </authorList>
    </citation>
    <scope>NUCLEOTIDE SEQUENCE [LARGE SCALE GENOMIC DNA]</scope>
    <source>
        <strain evidence="2 3">CBS 962.96</strain>
    </source>
</reference>
<feature type="compositionally biased region" description="Basic residues" evidence="1">
    <location>
        <begin position="1"/>
        <end position="33"/>
    </location>
</feature>
<dbReference type="Pfam" id="PF20414">
    <property type="entry name" value="DUF6698"/>
    <property type="match status" value="1"/>
</dbReference>
<dbReference type="EMBL" id="ML179445">
    <property type="protein sequence ID" value="THU87560.1"/>
    <property type="molecule type" value="Genomic_DNA"/>
</dbReference>
<evidence type="ECO:0000313" key="3">
    <source>
        <dbReference type="Proteomes" id="UP000297245"/>
    </source>
</evidence>